<keyword evidence="5 17" id="KW-0812">Transmembrane</keyword>
<dbReference type="AlphaFoldDB" id="A0A1U8AUU2"/>
<dbReference type="InterPro" id="IPR000719">
    <property type="entry name" value="Prot_kinase_dom"/>
</dbReference>
<evidence type="ECO:0000256" key="13">
    <source>
        <dbReference type="ARBA" id="ARBA00023180"/>
    </source>
</evidence>
<dbReference type="PROSITE" id="PS00108">
    <property type="entry name" value="PROTEIN_KINASE_ST"/>
    <property type="match status" value="1"/>
</dbReference>
<evidence type="ECO:0000256" key="17">
    <source>
        <dbReference type="SAM" id="Phobius"/>
    </source>
</evidence>
<keyword evidence="7 16" id="KW-0547">Nucleotide-binding</keyword>
<comment type="catalytic activity">
    <reaction evidence="14">
        <text>L-threonyl-[protein] + ATP = O-phospho-L-threonyl-[protein] + ADP + H(+)</text>
        <dbReference type="Rhea" id="RHEA:46608"/>
        <dbReference type="Rhea" id="RHEA-COMP:11060"/>
        <dbReference type="Rhea" id="RHEA-COMP:11605"/>
        <dbReference type="ChEBI" id="CHEBI:15378"/>
        <dbReference type="ChEBI" id="CHEBI:30013"/>
        <dbReference type="ChEBI" id="CHEBI:30616"/>
        <dbReference type="ChEBI" id="CHEBI:61977"/>
        <dbReference type="ChEBI" id="CHEBI:456216"/>
        <dbReference type="EC" id="2.7.11.1"/>
    </reaction>
</comment>
<evidence type="ECO:0000256" key="6">
    <source>
        <dbReference type="ARBA" id="ARBA00022729"/>
    </source>
</evidence>
<accession>A0A1U8AUU2</accession>
<dbReference type="CDD" id="cd14066">
    <property type="entry name" value="STKc_IRAK"/>
    <property type="match status" value="1"/>
</dbReference>
<dbReference type="InterPro" id="IPR043891">
    <property type="entry name" value="SPARK"/>
</dbReference>
<sequence length="627" mass="68738">MGFELLLLTMVLLCSAANYSAVSAASNTSTCPMDMGYVERVPWDSSSCSSFPRNNTNCCQTLLSLFGIALAVRLKETSLFQLPDIPTSSACISDFQSKLDSLSLPSDLASVCFSPSQFVASHQLCAGINTKQDWLGKLGPSTALDTACQSDLSIGTACDACVAAGFKVQARLVSIDGNKTHSVECFYFTILYAAAFVNEYGPESTRAACIFGLPLAISTDSKKHSALVFALTGAGTAAFLMSCFLGLYLWFKRWRRSAANLEETSSKRRLRPNTVSIWFKIGELEKATDNFSQKNMIGRGGFGVVYKGTLSDGTPVAVKKIIESDFQGDAEFCNEVDIISNLKHRNLVPLRGCCVADETDEERGKQRYLVYEFMPNGNLDDHLFHPFSDHSNSSRQSLSWPQRKSIILDVAKGLAYLHYGVKPAIYHRDIKATNILLDADMRARVADFGLVRQSREGESHLTTRVAGTHGYLAPEYALYGQLTEKSDVYSFGVVILEIMCGRRALDTSSGSPRAFLITDWAWTLVKAGRVEEALDPWMLKDGDSTNSYPKGIMERFVLVGILCAHVMVALRPTILEALRMLEGDIEVPPIPDRPLPLGHPSVFTDRNAFSISPCLSGPVLNSGDMLR</sequence>
<evidence type="ECO:0000256" key="1">
    <source>
        <dbReference type="ARBA" id="ARBA00004479"/>
    </source>
</evidence>
<proteinExistence type="predicted"/>
<keyword evidence="13" id="KW-0325">Glycoprotein</keyword>
<evidence type="ECO:0000256" key="3">
    <source>
        <dbReference type="ARBA" id="ARBA00022527"/>
    </source>
</evidence>
<dbReference type="SMART" id="SM00220">
    <property type="entry name" value="S_TKc"/>
    <property type="match status" value="1"/>
</dbReference>
<dbReference type="FunCoup" id="A0A1U8AUU2">
    <property type="interactions" value="149"/>
</dbReference>
<dbReference type="Pfam" id="PF00069">
    <property type="entry name" value="Pkinase"/>
    <property type="match status" value="1"/>
</dbReference>
<dbReference type="FunFam" id="3.30.200.20:FF:000492">
    <property type="entry name" value="probable receptor-like protein kinase At1g11050"/>
    <property type="match status" value="1"/>
</dbReference>
<dbReference type="OrthoDB" id="122279at2759"/>
<dbReference type="RefSeq" id="XP_010270275.1">
    <property type="nucleotide sequence ID" value="XM_010271973.2"/>
</dbReference>
<comment type="catalytic activity">
    <reaction evidence="15">
        <text>L-seryl-[protein] + ATP = O-phospho-L-seryl-[protein] + ADP + H(+)</text>
        <dbReference type="Rhea" id="RHEA:17989"/>
        <dbReference type="Rhea" id="RHEA-COMP:9863"/>
        <dbReference type="Rhea" id="RHEA-COMP:11604"/>
        <dbReference type="ChEBI" id="CHEBI:15378"/>
        <dbReference type="ChEBI" id="CHEBI:29999"/>
        <dbReference type="ChEBI" id="CHEBI:30616"/>
        <dbReference type="ChEBI" id="CHEBI:83421"/>
        <dbReference type="ChEBI" id="CHEBI:456216"/>
        <dbReference type="EC" id="2.7.11.1"/>
    </reaction>
</comment>
<dbReference type="GO" id="GO:0004674">
    <property type="term" value="F:protein serine/threonine kinase activity"/>
    <property type="evidence" value="ECO:0007669"/>
    <property type="project" value="UniProtKB-KW"/>
</dbReference>
<dbReference type="KEGG" id="nnu:104606662"/>
<dbReference type="GeneID" id="104606662"/>
<dbReference type="GO" id="GO:0005524">
    <property type="term" value="F:ATP binding"/>
    <property type="evidence" value="ECO:0007669"/>
    <property type="project" value="UniProtKB-UniRule"/>
</dbReference>
<dbReference type="Pfam" id="PF19160">
    <property type="entry name" value="SPARK"/>
    <property type="match status" value="1"/>
</dbReference>
<dbReference type="InParanoid" id="A0A1U8AUU2"/>
<evidence type="ECO:0000256" key="4">
    <source>
        <dbReference type="ARBA" id="ARBA00022679"/>
    </source>
</evidence>
<comment type="subcellular location">
    <subcellularLocation>
        <location evidence="1">Membrane</location>
        <topology evidence="1">Single-pass type I membrane protein</topology>
    </subcellularLocation>
</comment>
<keyword evidence="3" id="KW-0723">Serine/threonine-protein kinase</keyword>
<dbReference type="FunFam" id="1.10.510.10:FF:000287">
    <property type="entry name" value="probable LRR receptor-like serine/threonine-protein kinase RKF3"/>
    <property type="match status" value="1"/>
</dbReference>
<dbReference type="SUPFAM" id="SSF56112">
    <property type="entry name" value="Protein kinase-like (PK-like)"/>
    <property type="match status" value="1"/>
</dbReference>
<evidence type="ECO:0000256" key="10">
    <source>
        <dbReference type="ARBA" id="ARBA00022989"/>
    </source>
</evidence>
<name>A0A1U8AUU2_NELNU</name>
<reference evidence="21" key="1">
    <citation type="submission" date="2025-08" db="UniProtKB">
        <authorList>
            <consortium name="RefSeq"/>
        </authorList>
    </citation>
    <scope>IDENTIFICATION</scope>
</reference>
<evidence type="ECO:0000259" key="19">
    <source>
        <dbReference type="PROSITE" id="PS50011"/>
    </source>
</evidence>
<evidence type="ECO:0000313" key="21">
    <source>
        <dbReference type="RefSeq" id="XP_010270275.1"/>
    </source>
</evidence>
<dbReference type="eggNOG" id="KOG1187">
    <property type="taxonomic scope" value="Eukaryota"/>
</dbReference>
<dbReference type="PANTHER" id="PTHR47989:SF58">
    <property type="entry name" value="PROTEIN KINASE DOMAIN-CONTAINING PROTEIN"/>
    <property type="match status" value="1"/>
</dbReference>
<dbReference type="EC" id="2.7.11.1" evidence="2"/>
<evidence type="ECO:0000256" key="18">
    <source>
        <dbReference type="SAM" id="SignalP"/>
    </source>
</evidence>
<protein>
    <recommendedName>
        <fullName evidence="2">non-specific serine/threonine protein kinase</fullName>
        <ecNumber evidence="2">2.7.11.1</ecNumber>
    </recommendedName>
</protein>
<dbReference type="OMA" id="SIWFKIQ"/>
<keyword evidence="9 16" id="KW-0067">ATP-binding</keyword>
<feature type="transmembrane region" description="Helical" evidence="17">
    <location>
        <begin position="226"/>
        <end position="251"/>
    </location>
</feature>
<dbReference type="PROSITE" id="PS50011">
    <property type="entry name" value="PROTEIN_KINASE_DOM"/>
    <property type="match status" value="1"/>
</dbReference>
<evidence type="ECO:0000313" key="20">
    <source>
        <dbReference type="Proteomes" id="UP000189703"/>
    </source>
</evidence>
<evidence type="ECO:0000256" key="7">
    <source>
        <dbReference type="ARBA" id="ARBA00022741"/>
    </source>
</evidence>
<gene>
    <name evidence="21" type="primary">LOC104606662</name>
</gene>
<dbReference type="PANTHER" id="PTHR47989">
    <property type="entry name" value="OS01G0750732 PROTEIN"/>
    <property type="match status" value="1"/>
</dbReference>
<organism evidence="20 21">
    <name type="scientific">Nelumbo nucifera</name>
    <name type="common">Sacred lotus</name>
    <dbReference type="NCBI Taxonomy" id="4432"/>
    <lineage>
        <taxon>Eukaryota</taxon>
        <taxon>Viridiplantae</taxon>
        <taxon>Streptophyta</taxon>
        <taxon>Embryophyta</taxon>
        <taxon>Tracheophyta</taxon>
        <taxon>Spermatophyta</taxon>
        <taxon>Magnoliopsida</taxon>
        <taxon>Proteales</taxon>
        <taxon>Nelumbonaceae</taxon>
        <taxon>Nelumbo</taxon>
    </lineage>
</organism>
<evidence type="ECO:0000256" key="11">
    <source>
        <dbReference type="ARBA" id="ARBA00023136"/>
    </source>
</evidence>
<dbReference type="GO" id="GO:0004672">
    <property type="term" value="F:protein kinase activity"/>
    <property type="evidence" value="ECO:0000318"/>
    <property type="project" value="GO_Central"/>
</dbReference>
<dbReference type="Gene3D" id="1.10.510.10">
    <property type="entry name" value="Transferase(Phosphotransferase) domain 1"/>
    <property type="match status" value="1"/>
</dbReference>
<feature type="binding site" evidence="16">
    <location>
        <position position="320"/>
    </location>
    <ligand>
        <name>ATP</name>
        <dbReference type="ChEBI" id="CHEBI:30616"/>
    </ligand>
</feature>
<keyword evidence="11 17" id="KW-0472">Membrane</keyword>
<evidence type="ECO:0000256" key="15">
    <source>
        <dbReference type="ARBA" id="ARBA00048679"/>
    </source>
</evidence>
<dbReference type="PROSITE" id="PS00107">
    <property type="entry name" value="PROTEIN_KINASE_ATP"/>
    <property type="match status" value="1"/>
</dbReference>
<dbReference type="Proteomes" id="UP000189703">
    <property type="component" value="Unplaced"/>
</dbReference>
<feature type="domain" description="Protein kinase" evidence="19">
    <location>
        <begin position="291"/>
        <end position="602"/>
    </location>
</feature>
<evidence type="ECO:0000256" key="2">
    <source>
        <dbReference type="ARBA" id="ARBA00012513"/>
    </source>
</evidence>
<feature type="signal peptide" evidence="18">
    <location>
        <begin position="1"/>
        <end position="16"/>
    </location>
</feature>
<keyword evidence="20" id="KW-1185">Reference proteome</keyword>
<evidence type="ECO:0000256" key="8">
    <source>
        <dbReference type="ARBA" id="ARBA00022777"/>
    </source>
</evidence>
<evidence type="ECO:0000256" key="9">
    <source>
        <dbReference type="ARBA" id="ARBA00022840"/>
    </source>
</evidence>
<keyword evidence="10 17" id="KW-1133">Transmembrane helix</keyword>
<feature type="chain" id="PRO_5010522336" description="non-specific serine/threonine protein kinase" evidence="18">
    <location>
        <begin position="17"/>
        <end position="627"/>
    </location>
</feature>
<feature type="transmembrane region" description="Helical" evidence="17">
    <location>
        <begin position="556"/>
        <end position="574"/>
    </location>
</feature>
<dbReference type="Gene3D" id="3.30.200.20">
    <property type="entry name" value="Phosphorylase Kinase, domain 1"/>
    <property type="match status" value="1"/>
</dbReference>
<dbReference type="GO" id="GO:0016020">
    <property type="term" value="C:membrane"/>
    <property type="evidence" value="ECO:0007669"/>
    <property type="project" value="UniProtKB-SubCell"/>
</dbReference>
<evidence type="ECO:0000256" key="14">
    <source>
        <dbReference type="ARBA" id="ARBA00047899"/>
    </source>
</evidence>
<dbReference type="InterPro" id="IPR008271">
    <property type="entry name" value="Ser/Thr_kinase_AS"/>
</dbReference>
<dbReference type="InterPro" id="IPR017441">
    <property type="entry name" value="Protein_kinase_ATP_BS"/>
</dbReference>
<dbReference type="InterPro" id="IPR011009">
    <property type="entry name" value="Kinase-like_dom_sf"/>
</dbReference>
<keyword evidence="6 18" id="KW-0732">Signal</keyword>
<keyword evidence="4" id="KW-0808">Transferase</keyword>
<evidence type="ECO:0000256" key="5">
    <source>
        <dbReference type="ARBA" id="ARBA00022692"/>
    </source>
</evidence>
<keyword evidence="12" id="KW-0675">Receptor</keyword>
<evidence type="ECO:0000256" key="16">
    <source>
        <dbReference type="PROSITE-ProRule" id="PRU10141"/>
    </source>
</evidence>
<evidence type="ECO:0000256" key="12">
    <source>
        <dbReference type="ARBA" id="ARBA00023170"/>
    </source>
</evidence>
<keyword evidence="8" id="KW-0418">Kinase</keyword>